<protein>
    <recommendedName>
        <fullName evidence="5">Carbohydrate-binding module family 19 domain-containing protein</fullName>
    </recommendedName>
</protein>
<feature type="compositionally biased region" description="Pro residues" evidence="1">
    <location>
        <begin position="285"/>
        <end position="306"/>
    </location>
</feature>
<feature type="region of interest" description="Disordered" evidence="1">
    <location>
        <begin position="35"/>
        <end position="55"/>
    </location>
</feature>
<dbReference type="Proteomes" id="UP001174936">
    <property type="component" value="Unassembled WGS sequence"/>
</dbReference>
<evidence type="ECO:0000256" key="1">
    <source>
        <dbReference type="SAM" id="MobiDB-lite"/>
    </source>
</evidence>
<sequence length="376" mass="37967">MRTSISLTLFALLFAAAEAGPLINNPDRREAAVKKWAREEAAKAPDSGNSGSGASDTFSTVVTFVPGEALKGSATGAASAPPAVSSFLSDGSTLPGTTAAATTTADAAKPTEDAAQPPVASANPKIPTAVTSKPPATGTVSPDVFQINLDAAKQFNADFATLTKDTPCVSNQAACIDGKTALCAPTGAFLLTACPAGTSCFALPLDTAEGVQLKCVDQATAEKVLGAPPPPPAPTVSVPGEFTKTATVSETSGAVTITMTVRPDLPASSAPKPPTTTAVEVIPIEDPPPQPSPPPSSPHPPTPRAPEPTSTRDGEEPERPKPTQGPEAGNGNGQKGPNEDTRVTFTLIETTTVTEKETVTVTAAGATITARVAVRM</sequence>
<gene>
    <name evidence="3" type="ORF">B0T16DRAFT_492030</name>
</gene>
<dbReference type="EMBL" id="JAULSV010000003">
    <property type="protein sequence ID" value="KAK0649391.1"/>
    <property type="molecule type" value="Genomic_DNA"/>
</dbReference>
<feature type="signal peptide" evidence="2">
    <location>
        <begin position="1"/>
        <end position="19"/>
    </location>
</feature>
<feature type="compositionally biased region" description="Low complexity" evidence="1">
    <location>
        <begin position="98"/>
        <end position="108"/>
    </location>
</feature>
<proteinExistence type="predicted"/>
<feature type="compositionally biased region" description="Basic and acidic residues" evidence="1">
    <location>
        <begin position="310"/>
        <end position="321"/>
    </location>
</feature>
<feature type="region of interest" description="Disordered" evidence="1">
    <location>
        <begin position="281"/>
        <end position="343"/>
    </location>
</feature>
<keyword evidence="2" id="KW-0732">Signal</keyword>
<organism evidence="3 4">
    <name type="scientific">Cercophora newfieldiana</name>
    <dbReference type="NCBI Taxonomy" id="92897"/>
    <lineage>
        <taxon>Eukaryota</taxon>
        <taxon>Fungi</taxon>
        <taxon>Dikarya</taxon>
        <taxon>Ascomycota</taxon>
        <taxon>Pezizomycotina</taxon>
        <taxon>Sordariomycetes</taxon>
        <taxon>Sordariomycetidae</taxon>
        <taxon>Sordariales</taxon>
        <taxon>Lasiosphaeriaceae</taxon>
        <taxon>Cercophora</taxon>
    </lineage>
</organism>
<evidence type="ECO:0000313" key="4">
    <source>
        <dbReference type="Proteomes" id="UP001174936"/>
    </source>
</evidence>
<evidence type="ECO:0008006" key="5">
    <source>
        <dbReference type="Google" id="ProtNLM"/>
    </source>
</evidence>
<evidence type="ECO:0000256" key="2">
    <source>
        <dbReference type="SAM" id="SignalP"/>
    </source>
</evidence>
<accession>A0AA39YDA9</accession>
<evidence type="ECO:0000313" key="3">
    <source>
        <dbReference type="EMBL" id="KAK0649391.1"/>
    </source>
</evidence>
<dbReference type="AlphaFoldDB" id="A0AA39YDA9"/>
<reference evidence="3" key="1">
    <citation type="submission" date="2023-06" db="EMBL/GenBank/DDBJ databases">
        <title>Genome-scale phylogeny and comparative genomics of the fungal order Sordariales.</title>
        <authorList>
            <consortium name="Lawrence Berkeley National Laboratory"/>
            <person name="Hensen N."/>
            <person name="Bonometti L."/>
            <person name="Westerberg I."/>
            <person name="Brannstrom I.O."/>
            <person name="Guillou S."/>
            <person name="Cros-Aarteil S."/>
            <person name="Calhoun S."/>
            <person name="Haridas S."/>
            <person name="Kuo A."/>
            <person name="Mondo S."/>
            <person name="Pangilinan J."/>
            <person name="Riley R."/>
            <person name="Labutti K."/>
            <person name="Andreopoulos B."/>
            <person name="Lipzen A."/>
            <person name="Chen C."/>
            <person name="Yanf M."/>
            <person name="Daum C."/>
            <person name="Ng V."/>
            <person name="Clum A."/>
            <person name="Steindorff A."/>
            <person name="Ohm R."/>
            <person name="Martin F."/>
            <person name="Silar P."/>
            <person name="Natvig D."/>
            <person name="Lalanne C."/>
            <person name="Gautier V."/>
            <person name="Ament-Velasquez S.L."/>
            <person name="Kruys A."/>
            <person name="Hutchinson M.I."/>
            <person name="Powell A.J."/>
            <person name="Barry K."/>
            <person name="Miller A.N."/>
            <person name="Grigoriev I.V."/>
            <person name="Debuchy R."/>
            <person name="Gladieux P."/>
            <person name="Thoren M.H."/>
            <person name="Johannesson H."/>
        </authorList>
    </citation>
    <scope>NUCLEOTIDE SEQUENCE</scope>
    <source>
        <strain evidence="3">SMH2532-1</strain>
    </source>
</reference>
<feature type="region of interest" description="Disordered" evidence="1">
    <location>
        <begin position="98"/>
        <end position="138"/>
    </location>
</feature>
<name>A0AA39YDA9_9PEZI</name>
<keyword evidence="4" id="KW-1185">Reference proteome</keyword>
<comment type="caution">
    <text evidence="3">The sequence shown here is derived from an EMBL/GenBank/DDBJ whole genome shotgun (WGS) entry which is preliminary data.</text>
</comment>
<feature type="chain" id="PRO_5041217906" description="Carbohydrate-binding module family 19 domain-containing protein" evidence="2">
    <location>
        <begin position="20"/>
        <end position="376"/>
    </location>
</feature>